<evidence type="ECO:0000256" key="1">
    <source>
        <dbReference type="SAM" id="MobiDB-lite"/>
    </source>
</evidence>
<feature type="region of interest" description="Disordered" evidence="1">
    <location>
        <begin position="71"/>
        <end position="104"/>
    </location>
</feature>
<organism evidence="3 4">
    <name type="scientific">Brachybacterium huguangmaarense</name>
    <dbReference type="NCBI Taxonomy" id="1652028"/>
    <lineage>
        <taxon>Bacteria</taxon>
        <taxon>Bacillati</taxon>
        <taxon>Actinomycetota</taxon>
        <taxon>Actinomycetes</taxon>
        <taxon>Micrococcales</taxon>
        <taxon>Dermabacteraceae</taxon>
        <taxon>Brachybacterium</taxon>
    </lineage>
</organism>
<keyword evidence="2" id="KW-1133">Transmembrane helix</keyword>
<name>A0ABY6G543_9MICO</name>
<evidence type="ECO:0000313" key="4">
    <source>
        <dbReference type="Proteomes" id="UP001164305"/>
    </source>
</evidence>
<dbReference type="RefSeq" id="WP_263595514.1">
    <property type="nucleotide sequence ID" value="NZ_CP107021.1"/>
</dbReference>
<dbReference type="EMBL" id="CP107021">
    <property type="protein sequence ID" value="UYG18325.1"/>
    <property type="molecule type" value="Genomic_DNA"/>
</dbReference>
<accession>A0ABY6G543</accession>
<evidence type="ECO:0000313" key="3">
    <source>
        <dbReference type="EMBL" id="UYG18325.1"/>
    </source>
</evidence>
<reference evidence="3" key="1">
    <citation type="submission" date="2022-10" db="EMBL/GenBank/DDBJ databases">
        <title>Whole-Genome Sequencing of Brachybacterium huguangmaarense BRM-3, Isolated from Betula schmidtii.</title>
        <authorList>
            <person name="Haam D."/>
        </authorList>
    </citation>
    <scope>NUCLEOTIDE SEQUENCE</scope>
    <source>
        <strain evidence="3">BRM-3</strain>
        <plasmid evidence="3">unnamed</plasmid>
    </source>
</reference>
<feature type="transmembrane region" description="Helical" evidence="2">
    <location>
        <begin position="42"/>
        <end position="62"/>
    </location>
</feature>
<feature type="compositionally biased region" description="Acidic residues" evidence="1">
    <location>
        <begin position="7"/>
        <end position="18"/>
    </location>
</feature>
<keyword evidence="4" id="KW-1185">Reference proteome</keyword>
<keyword evidence="2" id="KW-0812">Transmembrane</keyword>
<protein>
    <submittedName>
        <fullName evidence="3">Type IV secretion system protein</fullName>
    </submittedName>
</protein>
<feature type="region of interest" description="Disordered" evidence="1">
    <location>
        <begin position="1"/>
        <end position="35"/>
    </location>
</feature>
<proteinExistence type="predicted"/>
<keyword evidence="2" id="KW-0472">Membrane</keyword>
<dbReference type="Proteomes" id="UP001164305">
    <property type="component" value="Plasmid unnamed"/>
</dbReference>
<gene>
    <name evidence="3" type="ORF">BRM3_14965</name>
</gene>
<feature type="compositionally biased region" description="Low complexity" evidence="1">
    <location>
        <begin position="76"/>
        <end position="99"/>
    </location>
</feature>
<keyword evidence="3" id="KW-0614">Plasmid</keyword>
<sequence length="220" mass="23212">MTPHDFLDDEWTQGEGEDQAPRPGRRRPDPAPAPAHRRPWRLVMLVAVVGALLAATAVVVWTPREATPTPIKTVAADDTPADTGAATSASPATSTAEADAPPPADATVQDIVTRWATRESPTDDSWSSDLTGMIAPDTDRRIRVMSCLPVDAAPLRVDGITPEGEATATDTTYSRDLTLTVTDATGAQTPVTVRAKAAWSEPTSTWTLTGLECLSSGGNE</sequence>
<evidence type="ECO:0000256" key="2">
    <source>
        <dbReference type="SAM" id="Phobius"/>
    </source>
</evidence>
<geneLocation type="plasmid" evidence="3 4">
    <name>unnamed</name>
</geneLocation>